<dbReference type="Proteomes" id="UP000321570">
    <property type="component" value="Unassembled WGS sequence"/>
</dbReference>
<accession>A0A0R3SAB7</accession>
<keyword evidence="5" id="KW-1185">Reference proteome</keyword>
<evidence type="ECO:0000313" key="2">
    <source>
        <dbReference type="EMBL" id="VDL18748.1"/>
    </source>
</evidence>
<dbReference type="OrthoDB" id="6271699at2759"/>
<evidence type="ECO:0000313" key="6">
    <source>
        <dbReference type="WBParaSite" id="HDID_0000128601-mRNA-1"/>
    </source>
</evidence>
<evidence type="ECO:0000313" key="5">
    <source>
        <dbReference type="Proteomes" id="UP000321570"/>
    </source>
</evidence>
<evidence type="ECO:0000313" key="3">
    <source>
        <dbReference type="EMBL" id="VUZ45033.1"/>
    </source>
</evidence>
<feature type="compositionally biased region" description="Basic and acidic residues" evidence="1">
    <location>
        <begin position="38"/>
        <end position="49"/>
    </location>
</feature>
<name>A0A0R3SAB7_HYMDI</name>
<organism evidence="6">
    <name type="scientific">Hymenolepis diminuta</name>
    <name type="common">Rat tapeworm</name>
    <dbReference type="NCBI Taxonomy" id="6216"/>
    <lineage>
        <taxon>Eukaryota</taxon>
        <taxon>Metazoa</taxon>
        <taxon>Spiralia</taxon>
        <taxon>Lophotrochozoa</taxon>
        <taxon>Platyhelminthes</taxon>
        <taxon>Cestoda</taxon>
        <taxon>Eucestoda</taxon>
        <taxon>Cyclophyllidea</taxon>
        <taxon>Hymenolepididae</taxon>
        <taxon>Hymenolepis</taxon>
    </lineage>
</organism>
<gene>
    <name evidence="2" type="ORF">HDID_LOCUS1287</name>
    <name evidence="3" type="ORF">WMSIL1_LOCUS5194</name>
</gene>
<evidence type="ECO:0000256" key="1">
    <source>
        <dbReference type="SAM" id="MobiDB-lite"/>
    </source>
</evidence>
<evidence type="ECO:0000313" key="4">
    <source>
        <dbReference type="Proteomes" id="UP000274504"/>
    </source>
</evidence>
<dbReference type="Proteomes" id="UP000274504">
    <property type="component" value="Unassembled WGS sequence"/>
</dbReference>
<dbReference type="EMBL" id="CABIJS010000155">
    <property type="protein sequence ID" value="VUZ45033.1"/>
    <property type="molecule type" value="Genomic_DNA"/>
</dbReference>
<proteinExistence type="predicted"/>
<protein>
    <submittedName>
        <fullName evidence="6">Non-specific serine/threonine protein kinase</fullName>
    </submittedName>
</protein>
<dbReference type="WBParaSite" id="HDID_0000128601-mRNA-1">
    <property type="protein sequence ID" value="HDID_0000128601-mRNA-1"/>
    <property type="gene ID" value="HDID_0000128601"/>
</dbReference>
<sequence>MQNLLFDTRSYLARGFSELSRRSSRVFSRIKSITASRESSEQIRAKSNDKLPNVLPKDSDSVHENEGGDNGSPLVPARTRKARTRSQVLNMHPINALTCQVDYLIKEFGLKPQKIGDDRIIVTWPTETNLDCDEKQDPLTMEILISPERGLKFRRISGSSYLFPEKIQVILTLMQEYFGW</sequence>
<reference evidence="6" key="1">
    <citation type="submission" date="2017-02" db="UniProtKB">
        <authorList>
            <consortium name="WormBaseParasite"/>
        </authorList>
    </citation>
    <scope>IDENTIFICATION</scope>
</reference>
<dbReference type="AlphaFoldDB" id="A0A0R3SAB7"/>
<feature type="region of interest" description="Disordered" evidence="1">
    <location>
        <begin position="38"/>
        <end position="76"/>
    </location>
</feature>
<dbReference type="EMBL" id="UYSG01000230">
    <property type="protein sequence ID" value="VDL18748.1"/>
    <property type="molecule type" value="Genomic_DNA"/>
</dbReference>
<feature type="compositionally biased region" description="Basic and acidic residues" evidence="1">
    <location>
        <begin position="57"/>
        <end position="66"/>
    </location>
</feature>
<reference evidence="2 4" key="2">
    <citation type="submission" date="2018-11" db="EMBL/GenBank/DDBJ databases">
        <authorList>
            <consortium name="Pathogen Informatics"/>
        </authorList>
    </citation>
    <scope>NUCLEOTIDE SEQUENCE [LARGE SCALE GENOMIC DNA]</scope>
</reference>
<reference evidence="3 5" key="3">
    <citation type="submission" date="2019-07" db="EMBL/GenBank/DDBJ databases">
        <authorList>
            <person name="Jastrzebski P J."/>
            <person name="Paukszto L."/>
            <person name="Jastrzebski P J."/>
        </authorList>
    </citation>
    <scope>NUCLEOTIDE SEQUENCE [LARGE SCALE GENOMIC DNA]</scope>
    <source>
        <strain evidence="3 5">WMS-il1</strain>
    </source>
</reference>